<dbReference type="CDD" id="cd00002">
    <property type="entry name" value="YbaK_deacylase"/>
    <property type="match status" value="1"/>
</dbReference>
<accession>A0ABT0XJB1</accession>
<protein>
    <recommendedName>
        <fullName evidence="4">Cys-tRNA(Pro)/Cys-tRNA(Cys) deacylase</fullName>
        <ecNumber evidence="4">4.2.-.-</ecNumber>
    </recommendedName>
</protein>
<dbReference type="Gene3D" id="3.90.960.10">
    <property type="entry name" value="YbaK/aminoacyl-tRNA synthetase-associated domain"/>
    <property type="match status" value="1"/>
</dbReference>
<dbReference type="PANTHER" id="PTHR30411">
    <property type="entry name" value="CYTOPLASMIC PROTEIN"/>
    <property type="match status" value="1"/>
</dbReference>
<proteinExistence type="inferred from homology"/>
<dbReference type="SUPFAM" id="SSF55826">
    <property type="entry name" value="YbaK/ProRS associated domain"/>
    <property type="match status" value="1"/>
</dbReference>
<evidence type="ECO:0000256" key="4">
    <source>
        <dbReference type="PIRNR" id="PIRNR006181"/>
    </source>
</evidence>
<comment type="similarity">
    <text evidence="1 4">Belongs to the prolyl-tRNA editing family. YbaK/EbsC subfamily.</text>
</comment>
<gene>
    <name evidence="6" type="primary">ybaK</name>
    <name evidence="6" type="ORF">NDM98_11165</name>
</gene>
<dbReference type="RefSeq" id="WP_251607519.1">
    <property type="nucleotide sequence ID" value="NZ_JAMQJY010000001.1"/>
</dbReference>
<evidence type="ECO:0000256" key="3">
    <source>
        <dbReference type="ARBA" id="ARBA00023239"/>
    </source>
</evidence>
<dbReference type="InterPro" id="IPR004369">
    <property type="entry name" value="Prolyl-tRNA_editing_YbaK/EbsC"/>
</dbReference>
<comment type="caution">
    <text evidence="6">The sequence shown here is derived from an EMBL/GenBank/DDBJ whole genome shotgun (WGS) entry which is preliminary data.</text>
</comment>
<dbReference type="InterPro" id="IPR036754">
    <property type="entry name" value="YbaK/aa-tRNA-synt-asso_dom_sf"/>
</dbReference>
<dbReference type="PANTHER" id="PTHR30411:SF0">
    <property type="entry name" value="CYS-TRNA(PRO)_CYS-TRNA(CYS) DEACYLASE YBAK"/>
    <property type="match status" value="1"/>
</dbReference>
<dbReference type="NCBIfam" id="TIGR00011">
    <property type="entry name" value="YbaK_EbsC"/>
    <property type="match status" value="1"/>
</dbReference>
<dbReference type="EMBL" id="JAMQJY010000001">
    <property type="protein sequence ID" value="MCM2675996.1"/>
    <property type="molecule type" value="Genomic_DNA"/>
</dbReference>
<keyword evidence="7" id="KW-1185">Reference proteome</keyword>
<dbReference type="Proteomes" id="UP001203665">
    <property type="component" value="Unassembled WGS sequence"/>
</dbReference>
<dbReference type="Pfam" id="PF04073">
    <property type="entry name" value="tRNA_edit"/>
    <property type="match status" value="1"/>
</dbReference>
<keyword evidence="2 4" id="KW-0648">Protein biosynthesis</keyword>
<dbReference type="InterPro" id="IPR007214">
    <property type="entry name" value="YbaK/aa-tRNA-synth-assoc-dom"/>
</dbReference>
<name>A0ABT0XJB1_9BACI</name>
<keyword evidence="3 4" id="KW-0456">Lyase</keyword>
<reference evidence="6" key="1">
    <citation type="submission" date="2022-06" db="EMBL/GenBank/DDBJ databases">
        <title>Alkalicoccobacillus porphyridii sp. nov., isolated from a marine red alga, Porphyridium purpureum and reclassification of Shouchella plakortidis and Shouchella gibsonii as Alkalicoccobacillus plakortidis comb. nov. and Alkalicoccobacillus gibsonii comb. nov.</title>
        <authorList>
            <person name="Kim K.H."/>
            <person name="Lee J.K."/>
            <person name="Han D.M."/>
            <person name="Baek J.H."/>
            <person name="Jeon C.O."/>
        </authorList>
    </citation>
    <scope>NUCLEOTIDE SEQUENCE</scope>
    <source>
        <strain evidence="6">DSM 19153</strain>
    </source>
</reference>
<organism evidence="6 7">
    <name type="scientific">Alkalicoccobacillus plakortidis</name>
    <dbReference type="NCBI Taxonomy" id="444060"/>
    <lineage>
        <taxon>Bacteria</taxon>
        <taxon>Bacillati</taxon>
        <taxon>Bacillota</taxon>
        <taxon>Bacilli</taxon>
        <taxon>Bacillales</taxon>
        <taxon>Bacillaceae</taxon>
        <taxon>Alkalicoccobacillus</taxon>
    </lineage>
</organism>
<evidence type="ECO:0000313" key="7">
    <source>
        <dbReference type="Proteomes" id="UP001203665"/>
    </source>
</evidence>
<dbReference type="PIRSF" id="PIRSF006181">
    <property type="entry name" value="EbsC_YbaK"/>
    <property type="match status" value="1"/>
</dbReference>
<evidence type="ECO:0000256" key="1">
    <source>
        <dbReference type="ARBA" id="ARBA00009798"/>
    </source>
</evidence>
<evidence type="ECO:0000259" key="5">
    <source>
        <dbReference type="Pfam" id="PF04073"/>
    </source>
</evidence>
<dbReference type="EC" id="4.2.-.-" evidence="4"/>
<feature type="domain" description="YbaK/aminoacyl-tRNA synthetase-associated" evidence="5">
    <location>
        <begin position="36"/>
        <end position="147"/>
    </location>
</feature>
<evidence type="ECO:0000256" key="2">
    <source>
        <dbReference type="ARBA" id="ARBA00022917"/>
    </source>
</evidence>
<sequence>MKKIKTNASRLLDQQNISYSILLYETKDGKIDGLSVAEKTDQNPDHVFKTLVTQGSSKQHYVFLVRVTDELHLKNAAKAVQEKQLTMIPVKDIQSTTGYMRGGCSPIAMKRTFPTILDESALHQNEIIISGGKIGVQLKLSVESLIQLTQAKTAQIAKEK</sequence>
<evidence type="ECO:0000313" key="6">
    <source>
        <dbReference type="EMBL" id="MCM2675996.1"/>
    </source>
</evidence>